<dbReference type="KEGG" id="pchm:VFPPC_18114"/>
<dbReference type="EMBL" id="LSBJ02000007">
    <property type="protein sequence ID" value="OWT42701.1"/>
    <property type="molecule type" value="Genomic_DNA"/>
</dbReference>
<comment type="caution">
    <text evidence="1">The sequence shown here is derived from an EMBL/GenBank/DDBJ whole genome shotgun (WGS) entry which is preliminary data.</text>
</comment>
<evidence type="ECO:0000313" key="2">
    <source>
        <dbReference type="Proteomes" id="UP000078397"/>
    </source>
</evidence>
<name>A0A219APS5_METCM</name>
<evidence type="ECO:0000313" key="1">
    <source>
        <dbReference type="EMBL" id="OWT42701.1"/>
    </source>
</evidence>
<accession>A0A219APS5</accession>
<sequence>MQSSSGWTWKNLVFNSPAILPFNAEETSAIRCRMYGARVSILSHGMYGSSVPQAPSRFTLRAGIANRNVPCTQFATDKHKGRDFSAPELQNAHQRTRAKTQKLDVECATSLFVADAALCCSKMKSRVTAPRQTKAELACSERHRKATCEYVKGSSRTN</sequence>
<dbReference type="RefSeq" id="XP_022285182.1">
    <property type="nucleotide sequence ID" value="XM_022429770.1"/>
</dbReference>
<reference evidence="1 2" key="1">
    <citation type="journal article" date="2016" name="PLoS Pathog.">
        <title>Biosynthesis of antibiotic leucinostatins in bio-control fungus Purpureocillium lilacinum and their inhibition on phytophthora revealed by genome mining.</title>
        <authorList>
            <person name="Wang G."/>
            <person name="Liu Z."/>
            <person name="Lin R."/>
            <person name="Li E."/>
            <person name="Mao Z."/>
            <person name="Ling J."/>
            <person name="Yang Y."/>
            <person name="Yin W.B."/>
            <person name="Xie B."/>
        </authorList>
    </citation>
    <scope>NUCLEOTIDE SEQUENCE [LARGE SCALE GENOMIC DNA]</scope>
    <source>
        <strain evidence="1">170</strain>
    </source>
</reference>
<protein>
    <submittedName>
        <fullName evidence="1">Uncharacterized protein</fullName>
    </submittedName>
</protein>
<proteinExistence type="predicted"/>
<dbReference type="Proteomes" id="UP000078397">
    <property type="component" value="Unassembled WGS sequence"/>
</dbReference>
<dbReference type="AlphaFoldDB" id="A0A219APS5"/>
<dbReference type="GeneID" id="33936979"/>
<organism evidence="1 2">
    <name type="scientific">Pochonia chlamydosporia 170</name>
    <dbReference type="NCBI Taxonomy" id="1380566"/>
    <lineage>
        <taxon>Eukaryota</taxon>
        <taxon>Fungi</taxon>
        <taxon>Dikarya</taxon>
        <taxon>Ascomycota</taxon>
        <taxon>Pezizomycotina</taxon>
        <taxon>Sordariomycetes</taxon>
        <taxon>Hypocreomycetidae</taxon>
        <taxon>Hypocreales</taxon>
        <taxon>Clavicipitaceae</taxon>
        <taxon>Pochonia</taxon>
    </lineage>
</organism>
<keyword evidence="2" id="KW-1185">Reference proteome</keyword>
<gene>
    <name evidence="1" type="ORF">VFPPC_18114</name>
</gene>